<keyword evidence="5" id="KW-1185">Reference proteome</keyword>
<dbReference type="PROSITE" id="PS00061">
    <property type="entry name" value="ADH_SHORT"/>
    <property type="match status" value="1"/>
</dbReference>
<keyword evidence="2" id="KW-0521">NADP</keyword>
<dbReference type="EMBL" id="MCGE01000023">
    <property type="protein sequence ID" value="ORZ10860.1"/>
    <property type="molecule type" value="Genomic_DNA"/>
</dbReference>
<dbReference type="STRING" id="90262.A0A1X2I7L6"/>
<dbReference type="Proteomes" id="UP000193560">
    <property type="component" value="Unassembled WGS sequence"/>
</dbReference>
<dbReference type="CDD" id="cd05233">
    <property type="entry name" value="SDR_c"/>
    <property type="match status" value="1"/>
</dbReference>
<dbReference type="AlphaFoldDB" id="A0A1X2I7L6"/>
<evidence type="ECO:0000256" key="1">
    <source>
        <dbReference type="ARBA" id="ARBA00006484"/>
    </source>
</evidence>
<dbReference type="PANTHER" id="PTHR43180:SF66">
    <property type="entry name" value="SHORT-CHAIN DEHYDROGENASE_REDUCTASE FAMILY PROTEIN"/>
    <property type="match status" value="1"/>
</dbReference>
<evidence type="ECO:0000256" key="2">
    <source>
        <dbReference type="ARBA" id="ARBA00022857"/>
    </source>
</evidence>
<evidence type="ECO:0000256" key="3">
    <source>
        <dbReference type="ARBA" id="ARBA00023002"/>
    </source>
</evidence>
<dbReference type="Gene3D" id="3.40.50.720">
    <property type="entry name" value="NAD(P)-binding Rossmann-like Domain"/>
    <property type="match status" value="1"/>
</dbReference>
<comment type="similarity">
    <text evidence="1">Belongs to the short-chain dehydrogenases/reductases (SDR) family.</text>
</comment>
<evidence type="ECO:0000313" key="5">
    <source>
        <dbReference type="Proteomes" id="UP000193560"/>
    </source>
</evidence>
<dbReference type="InterPro" id="IPR036291">
    <property type="entry name" value="NAD(P)-bd_dom_sf"/>
</dbReference>
<dbReference type="OrthoDB" id="4131217at2759"/>
<keyword evidence="3" id="KW-0560">Oxidoreductase</keyword>
<dbReference type="PANTHER" id="PTHR43180">
    <property type="entry name" value="3-OXOACYL-(ACYL-CARRIER-PROTEIN) REDUCTASE (AFU_ORTHOLOGUE AFUA_6G11210)"/>
    <property type="match status" value="1"/>
</dbReference>
<evidence type="ECO:0008006" key="6">
    <source>
        <dbReference type="Google" id="ProtNLM"/>
    </source>
</evidence>
<gene>
    <name evidence="4" type="ORF">BCR42DRAFT_422207</name>
</gene>
<dbReference type="FunFam" id="3.40.50.720:FF:000084">
    <property type="entry name" value="Short-chain dehydrogenase reductase"/>
    <property type="match status" value="1"/>
</dbReference>
<name>A0A1X2I7L6_9FUNG</name>
<accession>A0A1X2I7L6</accession>
<dbReference type="GO" id="GO:0016491">
    <property type="term" value="F:oxidoreductase activity"/>
    <property type="evidence" value="ECO:0007669"/>
    <property type="project" value="UniProtKB-KW"/>
</dbReference>
<proteinExistence type="inferred from homology"/>
<dbReference type="InterPro" id="IPR002347">
    <property type="entry name" value="SDR_fam"/>
</dbReference>
<dbReference type="PRINTS" id="PR00081">
    <property type="entry name" value="GDHRDH"/>
</dbReference>
<reference evidence="4 5" key="1">
    <citation type="submission" date="2016-07" db="EMBL/GenBank/DDBJ databases">
        <title>Pervasive Adenine N6-methylation of Active Genes in Fungi.</title>
        <authorList>
            <consortium name="DOE Joint Genome Institute"/>
            <person name="Mondo S.J."/>
            <person name="Dannebaum R.O."/>
            <person name="Kuo R.C."/>
            <person name="Labutti K."/>
            <person name="Haridas S."/>
            <person name="Kuo A."/>
            <person name="Salamov A."/>
            <person name="Ahrendt S.R."/>
            <person name="Lipzen A."/>
            <person name="Sullivan W."/>
            <person name="Andreopoulos W.B."/>
            <person name="Clum A."/>
            <person name="Lindquist E."/>
            <person name="Daum C."/>
            <person name="Ramamoorthy G.K."/>
            <person name="Gryganskyi A."/>
            <person name="Culley D."/>
            <person name="Magnuson J.K."/>
            <person name="James T.Y."/>
            <person name="O'Malley M.A."/>
            <person name="Stajich J.E."/>
            <person name="Spatafora J.W."/>
            <person name="Visel A."/>
            <person name="Grigoriev I.V."/>
        </authorList>
    </citation>
    <scope>NUCLEOTIDE SEQUENCE [LARGE SCALE GENOMIC DNA]</scope>
    <source>
        <strain evidence="4 5">NRRL 1336</strain>
    </source>
</reference>
<dbReference type="SUPFAM" id="SSF51735">
    <property type="entry name" value="NAD(P)-binding Rossmann-fold domains"/>
    <property type="match status" value="1"/>
</dbReference>
<sequence>MSPPANTANDRVAQLASHLSSVGSSLKDKICIVTGAGSLLGIGRATVYALAKRGPKAIYVTDLYDTNLGDLAQEIRKLGIDCIPKAVDAGSETAIKELVNDAMAAYGRLDVFFANAGVATGSRLHDEDEKSFMFMMRVNALSAFLGIKYASLAMKETGKGGKEKSGGSIICTASVAGIRSGAGSPEYSASKAAVINLCQTGASQLAGTDIRVNAICPGLIETGMTKTTFDFARERGSTHKIGQLNPTKRYGIAAEIAAVVAFVASEEASYVNGQALAVDGGLSSSHPIVPGKFH</sequence>
<dbReference type="InterPro" id="IPR020904">
    <property type="entry name" value="Sc_DH/Rdtase_CS"/>
</dbReference>
<dbReference type="Pfam" id="PF13561">
    <property type="entry name" value="adh_short_C2"/>
    <property type="match status" value="1"/>
</dbReference>
<protein>
    <recommendedName>
        <fullName evidence="6">NAD(P)-binding protein</fullName>
    </recommendedName>
</protein>
<evidence type="ECO:0000313" key="4">
    <source>
        <dbReference type="EMBL" id="ORZ10860.1"/>
    </source>
</evidence>
<organism evidence="4 5">
    <name type="scientific">Absidia repens</name>
    <dbReference type="NCBI Taxonomy" id="90262"/>
    <lineage>
        <taxon>Eukaryota</taxon>
        <taxon>Fungi</taxon>
        <taxon>Fungi incertae sedis</taxon>
        <taxon>Mucoromycota</taxon>
        <taxon>Mucoromycotina</taxon>
        <taxon>Mucoromycetes</taxon>
        <taxon>Mucorales</taxon>
        <taxon>Cunninghamellaceae</taxon>
        <taxon>Absidia</taxon>
    </lineage>
</organism>
<dbReference type="PRINTS" id="PR00080">
    <property type="entry name" value="SDRFAMILY"/>
</dbReference>
<comment type="caution">
    <text evidence="4">The sequence shown here is derived from an EMBL/GenBank/DDBJ whole genome shotgun (WGS) entry which is preliminary data.</text>
</comment>